<sequence length="207" mass="23399">MWLKVEASKDLVRKWWSCYNFSGSYSHILACKLKALKQDLKVWNRERIVRPEEGQWRSQQVGSLGRDLLEAKVKRIVRPAGLLEDVFSVEEVQAAVFGFFQSSRGLRQGDPLSPFLFILAMETLSSILKRALQGGYLEGFMAGRRGGEGVVASHLLFADDTLVQQVACGGLPLGAAFKSSWVWDVVEEGFQKWLALWKRQYCPKEEG</sequence>
<evidence type="ECO:0000313" key="1">
    <source>
        <dbReference type="EMBL" id="RVW12497.1"/>
    </source>
</evidence>
<dbReference type="EMBL" id="QGNW01002702">
    <property type="protein sequence ID" value="RVW12497.1"/>
    <property type="molecule type" value="Genomic_DNA"/>
</dbReference>
<gene>
    <name evidence="1" type="primary">AtMg01250_42</name>
    <name evidence="1" type="ORF">CK203_082427</name>
</gene>
<dbReference type="AlphaFoldDB" id="A0A438BNE5"/>
<accession>A0A438BNE5</accession>
<organism evidence="1 2">
    <name type="scientific">Vitis vinifera</name>
    <name type="common">Grape</name>
    <dbReference type="NCBI Taxonomy" id="29760"/>
    <lineage>
        <taxon>Eukaryota</taxon>
        <taxon>Viridiplantae</taxon>
        <taxon>Streptophyta</taxon>
        <taxon>Embryophyta</taxon>
        <taxon>Tracheophyta</taxon>
        <taxon>Spermatophyta</taxon>
        <taxon>Magnoliopsida</taxon>
        <taxon>eudicotyledons</taxon>
        <taxon>Gunneridae</taxon>
        <taxon>Pentapetalae</taxon>
        <taxon>rosids</taxon>
        <taxon>Vitales</taxon>
        <taxon>Vitaceae</taxon>
        <taxon>Viteae</taxon>
        <taxon>Vitis</taxon>
    </lineage>
</organism>
<comment type="caution">
    <text evidence="1">The sequence shown here is derived from an EMBL/GenBank/DDBJ whole genome shotgun (WGS) entry which is preliminary data.</text>
</comment>
<proteinExistence type="predicted"/>
<name>A0A438BNE5_VITVI</name>
<reference evidence="1 2" key="1">
    <citation type="journal article" date="2018" name="PLoS Genet.">
        <title>Population sequencing reveals clonal diversity and ancestral inbreeding in the grapevine cultivar Chardonnay.</title>
        <authorList>
            <person name="Roach M.J."/>
            <person name="Johnson D.L."/>
            <person name="Bohlmann J."/>
            <person name="van Vuuren H.J."/>
            <person name="Jones S.J."/>
            <person name="Pretorius I.S."/>
            <person name="Schmidt S.A."/>
            <person name="Borneman A.R."/>
        </authorList>
    </citation>
    <scope>NUCLEOTIDE SEQUENCE [LARGE SCALE GENOMIC DNA]</scope>
    <source>
        <strain evidence="2">cv. Chardonnay</strain>
        <tissue evidence="1">Leaf</tissue>
    </source>
</reference>
<protein>
    <submittedName>
        <fullName evidence="1">Putative mitochondrial protein</fullName>
    </submittedName>
</protein>
<dbReference type="Proteomes" id="UP000288805">
    <property type="component" value="Unassembled WGS sequence"/>
</dbReference>
<evidence type="ECO:0000313" key="2">
    <source>
        <dbReference type="Proteomes" id="UP000288805"/>
    </source>
</evidence>